<dbReference type="EMBL" id="BAAFJT010000342">
    <property type="protein sequence ID" value="GAB0210067.1"/>
    <property type="molecule type" value="Genomic_DNA"/>
</dbReference>
<keyword evidence="2" id="KW-1185">Reference proteome</keyword>
<accession>A0ABC9YLC3</accession>
<protein>
    <submittedName>
        <fullName evidence="1">Protein NYNRIN-like</fullName>
    </submittedName>
</protein>
<evidence type="ECO:0000313" key="1">
    <source>
        <dbReference type="EMBL" id="GAB0210067.1"/>
    </source>
</evidence>
<dbReference type="InterPro" id="IPR036397">
    <property type="entry name" value="RNaseH_sf"/>
</dbReference>
<gene>
    <name evidence="1" type="ORF">GRJ2_003472500</name>
</gene>
<dbReference type="Gene3D" id="3.10.20.370">
    <property type="match status" value="1"/>
</dbReference>
<dbReference type="GO" id="GO:0006259">
    <property type="term" value="P:DNA metabolic process"/>
    <property type="evidence" value="ECO:0007669"/>
    <property type="project" value="UniProtKB-ARBA"/>
</dbReference>
<organism evidence="1 2">
    <name type="scientific">Grus japonensis</name>
    <name type="common">Japanese crane</name>
    <name type="synonym">Red-crowned crane</name>
    <dbReference type="NCBI Taxonomy" id="30415"/>
    <lineage>
        <taxon>Eukaryota</taxon>
        <taxon>Metazoa</taxon>
        <taxon>Chordata</taxon>
        <taxon>Craniata</taxon>
        <taxon>Vertebrata</taxon>
        <taxon>Euteleostomi</taxon>
        <taxon>Archelosauria</taxon>
        <taxon>Archosauria</taxon>
        <taxon>Dinosauria</taxon>
        <taxon>Saurischia</taxon>
        <taxon>Theropoda</taxon>
        <taxon>Coelurosauria</taxon>
        <taxon>Aves</taxon>
        <taxon>Neognathae</taxon>
        <taxon>Neoaves</taxon>
        <taxon>Gruiformes</taxon>
        <taxon>Gruidae</taxon>
        <taxon>Grus</taxon>
    </lineage>
</organism>
<name>A0ABC9YLC3_GRUJA</name>
<dbReference type="InterPro" id="IPR012337">
    <property type="entry name" value="RNaseH-like_sf"/>
</dbReference>
<reference evidence="1 2" key="1">
    <citation type="submission" date="2024-06" db="EMBL/GenBank/DDBJ databases">
        <title>The draft genome of Grus japonensis, version 3.</title>
        <authorList>
            <person name="Nabeshima K."/>
            <person name="Suzuki S."/>
            <person name="Onuma M."/>
        </authorList>
    </citation>
    <scope>NUCLEOTIDE SEQUENCE [LARGE SCALE GENOMIC DNA]</scope>
    <source>
        <strain evidence="1 2">451A</strain>
    </source>
</reference>
<comment type="caution">
    <text evidence="1">The sequence shown here is derived from an EMBL/GenBank/DDBJ whole genome shotgun (WGS) entry which is preliminary data.</text>
</comment>
<dbReference type="Proteomes" id="UP001623348">
    <property type="component" value="Unassembled WGS sequence"/>
</dbReference>
<dbReference type="AlphaFoldDB" id="A0ABC9YLC3"/>
<dbReference type="SUPFAM" id="SSF53098">
    <property type="entry name" value="Ribonuclease H-like"/>
    <property type="match status" value="1"/>
</dbReference>
<sequence length="232" mass="25652">MLGGNRRPVAYFSKQLDNTSKGWPGCLRAVAATVLLIQEAWKLTLGQKIGWFCTTHGPHCPGPERRALAVSKPDVEVALLEQDDAVLKSTTVVNLAVFLSSRQLEEEEPTHDCLQTIEEVYSSRPDLKDTPLENPDWELYTDGSSFVKKGIRMSGYAVTTVDTVVEAKALQPKTSAQKAALIALTRALELSEGIYGPIPSMHLEYYTHTEQFGKKGDCCHLKGPELSMQSRF</sequence>
<proteinExistence type="predicted"/>
<evidence type="ECO:0000313" key="2">
    <source>
        <dbReference type="Proteomes" id="UP001623348"/>
    </source>
</evidence>
<dbReference type="InterPro" id="IPR043502">
    <property type="entry name" value="DNA/RNA_pol_sf"/>
</dbReference>
<dbReference type="SUPFAM" id="SSF56672">
    <property type="entry name" value="DNA/RNA polymerases"/>
    <property type="match status" value="1"/>
</dbReference>
<dbReference type="Gene3D" id="3.30.420.10">
    <property type="entry name" value="Ribonuclease H-like superfamily/Ribonuclease H"/>
    <property type="match status" value="1"/>
</dbReference>